<feature type="transmembrane region" description="Helical" evidence="12">
    <location>
        <begin position="1093"/>
        <end position="1116"/>
    </location>
</feature>
<dbReference type="Pfam" id="PF16905">
    <property type="entry name" value="GPHH"/>
    <property type="match status" value="1"/>
</dbReference>
<gene>
    <name evidence="15" type="ORF">V7S43_000957</name>
</gene>
<comment type="subcellular location">
    <subcellularLocation>
        <location evidence="1">Membrane</location>
        <topology evidence="1">Multi-pass membrane protein</topology>
    </subcellularLocation>
</comment>
<dbReference type="GO" id="GO:0034702">
    <property type="term" value="C:monoatomic ion channel complex"/>
    <property type="evidence" value="ECO:0007669"/>
    <property type="project" value="UniProtKB-KW"/>
</dbReference>
<dbReference type="Gene3D" id="1.10.287.70">
    <property type="match status" value="4"/>
</dbReference>
<feature type="domain" description="Ion transport" evidence="13">
    <location>
        <begin position="583"/>
        <end position="836"/>
    </location>
</feature>
<dbReference type="InterPro" id="IPR027359">
    <property type="entry name" value="Volt_channel_dom_sf"/>
</dbReference>
<dbReference type="InterPro" id="IPR005821">
    <property type="entry name" value="Ion_trans_dom"/>
</dbReference>
<evidence type="ECO:0000256" key="6">
    <source>
        <dbReference type="ARBA" id="ARBA00022989"/>
    </source>
</evidence>
<evidence type="ECO:0000256" key="5">
    <source>
        <dbReference type="ARBA" id="ARBA00022882"/>
    </source>
</evidence>
<evidence type="ECO:0000256" key="12">
    <source>
        <dbReference type="SAM" id="Phobius"/>
    </source>
</evidence>
<keyword evidence="7" id="KW-0406">Ion transport</keyword>
<evidence type="ECO:0000256" key="7">
    <source>
        <dbReference type="ARBA" id="ARBA00023065"/>
    </source>
</evidence>
<evidence type="ECO:0000259" key="14">
    <source>
        <dbReference type="Pfam" id="PF16905"/>
    </source>
</evidence>
<feature type="transmembrane region" description="Helical" evidence="12">
    <location>
        <begin position="257"/>
        <end position="284"/>
    </location>
</feature>
<keyword evidence="8 12" id="KW-0472">Membrane</keyword>
<evidence type="ECO:0000256" key="4">
    <source>
        <dbReference type="ARBA" id="ARBA00022737"/>
    </source>
</evidence>
<evidence type="ECO:0008006" key="17">
    <source>
        <dbReference type="Google" id="ProtNLM"/>
    </source>
</evidence>
<keyword evidence="5" id="KW-0851">Voltage-gated channel</keyword>
<feature type="region of interest" description="Disordered" evidence="11">
    <location>
        <begin position="1750"/>
        <end position="1780"/>
    </location>
</feature>
<keyword evidence="9" id="KW-0325">Glycoprotein</keyword>
<proteinExistence type="predicted"/>
<feature type="transmembrane region" description="Helical" evidence="12">
    <location>
        <begin position="1209"/>
        <end position="1230"/>
    </location>
</feature>
<dbReference type="PANTHER" id="PTHR10037">
    <property type="entry name" value="VOLTAGE-GATED CATION CHANNEL CALCIUM AND SODIUM"/>
    <property type="match status" value="1"/>
</dbReference>
<keyword evidence="4" id="KW-0677">Repeat</keyword>
<dbReference type="SUPFAM" id="SSF81324">
    <property type="entry name" value="Voltage-gated potassium channels"/>
    <property type="match status" value="4"/>
</dbReference>
<sequence>MASAAPRQLMPSSGTAASMALNAFRVSVERSRVRELASDPRSSNSASRRLSRGASLRRSINLNAKVAAARNPQSSVADTAVAALKGRNEGPPSARVSSAVNSRFSAMPTPFGVTDFMQSIINASPGCYADDDGSNDISERYNFFAHGKRFLFAPSSLGFFDESSKFRQYVVWLVTSKLFDQIVLLLIATNSVMLAIVDVRHVDEEGNPASEGSLRNTIADYANSIFTALFTVECTLKVVAMGLIGDRGAYLMDPWNWIDFTVVVVGLISALPSVPAVAGVRALLVLRPLRFFNAVPGIKKLVTALLKSIPELLTVVAFLSFMFFFYGVIGVQLWTGTMHSRCRLSPYPLALATNVSLSNLPAYQEQVLAAPELFRCLDADSTPLEAENSSWTHDSSPWKTPQDCFWPISDEIPAKLCNLGQTNARVCPVGQTCGSDYDEHGNFRFTHPDDRLRAWLQLGATYTSDLDFGLLGFDHLGQAAIVLFICMPREGWTEVLYMLQDAGYTNSVAIYLVSFVLASSYFMLNLALAVIWENFSEASMVEAEAKKLRREIAASIPAPPAARGKHSVVGTAKEMVKGILNHWVFSSAVTALILLNTVLLSLDQYPIDEKLASIVDVINFVLTQIFLLEAILKIFGLGFRVWAEDKYNLFDALVVVLGIVEAFVSPPQFLSGAIHAKAQSFAGLRSMRIFRLFKLARSWPSLQKLLHLIANAVSEIGNFSVFLLLFMYVYALLGMQVFGNRFRFDSNGIPKTSLAADIDGDEYVPRANFDSLLWSGVTVFQVLTGENWNTVLFDGWRTTGMSALLYFLSLVVFGNFIVLNLFLAILLSHFEDVEEANQEANKSEAKEALRTKSRIMPMTGSLVPRENGRTGTRRRISTEAPSSPTFQRQSTKDSHSSLGVSGPRSSRNLVSHQSRRMSKKELGILPAESLVLKATPPQSRSLFIFGPYNPLRRFAWDIVKHPRFGSAILGFVIASTVCVALDNPLSTPDSTFVLVVGYIDSVLAAVFVVEVVIKIIAQGLCLHPTAYLRNGWNIMDFVITAVAIPGLQFFSSGTNSQQLKFISSLRTFRALRPLRMIHRNPGLKLVVSSLVSAIPQMLNVGMVCLLLLLIFSIIAVNNLKGRFFACTGDIFDSLSDAQQDLITNPRAWVNLSDVEKLWFNETIATIYASASSLASSESISGVDGITSRMVCEYFNASWERTIPQNFDNVLYALLTFYEISTTEGWVTLMLAGVDATDVDMQPITNYQERWTLFFIAFIFLGSFFFIQLFIGVVIENFNRMKETLDGTRMLSCSQREWLLINQAALNLRPMRKLRSPRSTFRLLCFRWARSSLLETVIMGVIMLNTFMMALTYFGEEDLYSRIIEYANIFFTMLFALEAAIKISGLGHYYWKERWNIFDFVVAIGSGIGMIYTWVAGDTMGSSAAMIRGVRVLRLIRLIQTAPSLRQLVNTLLFTLPSLINIGGFLLLVFFIYAAVGVQLFAKVKMGDLVTPDANFQTILVAMVILIRCATGERWNDLMHELAATDNCVVDPDYDPSMCGFANFEGCKPLDGCGSPVAFLYLCSFTMLITYILLNIFIAVILEGFANEKDHANGVLLPQHYENFVETWSVFDPKATGMIQWHLLPKLIQQLDQPLGYGGQNEVPAKEITAFIDFLDISVYNGNRVFFNDVVRKLGKFVLDVVNEAPVPDLPDSITASQKWRALLKGGKMRKAERFTVRHVHASVLLHDAVRALIFREELRTRVQKFTELTRDFREPKPPQSTRQASRQDSLGLQSYAEEDE</sequence>
<organism evidence="15 16">
    <name type="scientific">Phytophthora oleae</name>
    <dbReference type="NCBI Taxonomy" id="2107226"/>
    <lineage>
        <taxon>Eukaryota</taxon>
        <taxon>Sar</taxon>
        <taxon>Stramenopiles</taxon>
        <taxon>Oomycota</taxon>
        <taxon>Peronosporomycetes</taxon>
        <taxon>Peronosporales</taxon>
        <taxon>Peronosporaceae</taxon>
        <taxon>Phytophthora</taxon>
    </lineage>
</organism>
<dbReference type="FunFam" id="1.20.120.350:FF:000009">
    <property type="entry name" value="Voltage-dependent T-type calcium channel subunit alpha"/>
    <property type="match status" value="1"/>
</dbReference>
<evidence type="ECO:0000256" key="9">
    <source>
        <dbReference type="ARBA" id="ARBA00023180"/>
    </source>
</evidence>
<feature type="transmembrane region" description="Helical" evidence="12">
    <location>
        <begin position="1458"/>
        <end position="1481"/>
    </location>
</feature>
<feature type="transmembrane region" description="Helical" evidence="12">
    <location>
        <begin position="1250"/>
        <end position="1274"/>
    </location>
</feature>
<feature type="transmembrane region" description="Helical" evidence="12">
    <location>
        <begin position="991"/>
        <end position="1013"/>
    </location>
</feature>
<evidence type="ECO:0000256" key="10">
    <source>
        <dbReference type="ARBA" id="ARBA00023303"/>
    </source>
</evidence>
<feature type="transmembrane region" description="Helical" evidence="12">
    <location>
        <begin position="1396"/>
        <end position="1414"/>
    </location>
</feature>
<feature type="transmembrane region" description="Helical" evidence="12">
    <location>
        <begin position="1331"/>
        <end position="1353"/>
    </location>
</feature>
<feature type="domain" description="Voltage-dependent L-type calcium channel IQ-associated" evidence="14">
    <location>
        <begin position="1602"/>
        <end position="1639"/>
    </location>
</feature>
<feature type="region of interest" description="Disordered" evidence="11">
    <location>
        <begin position="33"/>
        <end position="54"/>
    </location>
</feature>
<evidence type="ECO:0000313" key="15">
    <source>
        <dbReference type="EMBL" id="KAL3673234.1"/>
    </source>
</evidence>
<dbReference type="Gene3D" id="1.10.238.10">
    <property type="entry name" value="EF-hand"/>
    <property type="match status" value="1"/>
</dbReference>
<comment type="caution">
    <text evidence="15">The sequence shown here is derived from an EMBL/GenBank/DDBJ whole genome shotgun (WGS) entry which is preliminary data.</text>
</comment>
<protein>
    <recommendedName>
        <fullName evidence="17">Voltage-gated Ion Channel (VIC) Superfamily</fullName>
    </recommendedName>
</protein>
<keyword evidence="2" id="KW-0813">Transport</keyword>
<dbReference type="PANTHER" id="PTHR10037:SF62">
    <property type="entry name" value="SODIUM CHANNEL PROTEIN 60E"/>
    <property type="match status" value="1"/>
</dbReference>
<feature type="transmembrane region" description="Helical" evidence="12">
    <location>
        <begin position="705"/>
        <end position="731"/>
    </location>
</feature>
<keyword evidence="3 12" id="KW-0812">Transmembrane</keyword>
<feature type="transmembrane region" description="Helical" evidence="12">
    <location>
        <begin position="508"/>
        <end position="532"/>
    </location>
</feature>
<dbReference type="InterPro" id="IPR031649">
    <property type="entry name" value="GPHH_dom"/>
</dbReference>
<feature type="transmembrane region" description="Helical" evidence="12">
    <location>
        <begin position="1557"/>
        <end position="1581"/>
    </location>
</feature>
<feature type="transmembrane region" description="Helical" evidence="12">
    <location>
        <begin position="583"/>
        <end position="602"/>
    </location>
</feature>
<evidence type="ECO:0000256" key="1">
    <source>
        <dbReference type="ARBA" id="ARBA00004141"/>
    </source>
</evidence>
<reference evidence="15 16" key="1">
    <citation type="submission" date="2024-09" db="EMBL/GenBank/DDBJ databases">
        <title>Genome sequencing and assembly of Phytophthora oleae, isolate VK10A, causative agent of rot of olive drupes.</title>
        <authorList>
            <person name="Conti Taguali S."/>
            <person name="Riolo M."/>
            <person name="La Spada F."/>
            <person name="Cacciola S.O."/>
            <person name="Dionisio G."/>
        </authorList>
    </citation>
    <scope>NUCLEOTIDE SEQUENCE [LARGE SCALE GENOMIC DNA]</scope>
    <source>
        <strain evidence="15 16">VK10A</strain>
    </source>
</reference>
<feature type="transmembrane region" description="Helical" evidence="12">
    <location>
        <begin position="221"/>
        <end position="245"/>
    </location>
</feature>
<dbReference type="InterPro" id="IPR043203">
    <property type="entry name" value="VGCC_Ca_Na"/>
</dbReference>
<dbReference type="Proteomes" id="UP001632037">
    <property type="component" value="Unassembled WGS sequence"/>
</dbReference>
<feature type="compositionally biased region" description="Polar residues" evidence="11">
    <location>
        <begin position="896"/>
        <end position="912"/>
    </location>
</feature>
<feature type="domain" description="Ion transport" evidence="13">
    <location>
        <begin position="1331"/>
        <end position="1591"/>
    </location>
</feature>
<keyword evidence="16" id="KW-1185">Reference proteome</keyword>
<feature type="region of interest" description="Disordered" evidence="11">
    <location>
        <begin position="857"/>
        <end position="917"/>
    </location>
</feature>
<dbReference type="GO" id="GO:0022843">
    <property type="term" value="F:voltage-gated monoatomic cation channel activity"/>
    <property type="evidence" value="ECO:0007669"/>
    <property type="project" value="UniProtKB-ARBA"/>
</dbReference>
<feature type="domain" description="Ion transport" evidence="13">
    <location>
        <begin position="962"/>
        <end position="1283"/>
    </location>
</feature>
<feature type="transmembrane region" description="Helical" evidence="12">
    <location>
        <begin position="803"/>
        <end position="827"/>
    </location>
</feature>
<accession>A0ABD3G7W3</accession>
<evidence type="ECO:0000256" key="11">
    <source>
        <dbReference type="SAM" id="MobiDB-lite"/>
    </source>
</evidence>
<keyword evidence="10" id="KW-0407">Ion channel</keyword>
<feature type="transmembrane region" description="Helical" evidence="12">
    <location>
        <begin position="614"/>
        <end position="635"/>
    </location>
</feature>
<feature type="compositionally biased region" description="Polar residues" evidence="11">
    <location>
        <begin position="1759"/>
        <end position="1772"/>
    </location>
</feature>
<dbReference type="Gene3D" id="1.20.120.350">
    <property type="entry name" value="Voltage-gated potassium channels. Chain C"/>
    <property type="match status" value="4"/>
</dbReference>
<feature type="compositionally biased region" description="Low complexity" evidence="11">
    <location>
        <begin position="41"/>
        <end position="54"/>
    </location>
</feature>
<feature type="transmembrane region" description="Helical" evidence="12">
    <location>
        <begin position="1365"/>
        <end position="1384"/>
    </location>
</feature>
<dbReference type="EMBL" id="JBIMZQ010000002">
    <property type="protein sequence ID" value="KAL3673234.1"/>
    <property type="molecule type" value="Genomic_DNA"/>
</dbReference>
<evidence type="ECO:0000256" key="3">
    <source>
        <dbReference type="ARBA" id="ARBA00022692"/>
    </source>
</evidence>
<feature type="transmembrane region" description="Helical" evidence="12">
    <location>
        <begin position="312"/>
        <end position="334"/>
    </location>
</feature>
<feature type="transmembrane region" description="Helical" evidence="12">
    <location>
        <begin position="1034"/>
        <end position="1051"/>
    </location>
</feature>
<evidence type="ECO:0000256" key="8">
    <source>
        <dbReference type="ARBA" id="ARBA00023136"/>
    </source>
</evidence>
<dbReference type="Pfam" id="PF00520">
    <property type="entry name" value="Ion_trans"/>
    <property type="match status" value="4"/>
</dbReference>
<feature type="compositionally biased region" description="Polar residues" evidence="11">
    <location>
        <begin position="879"/>
        <end position="889"/>
    </location>
</feature>
<evidence type="ECO:0000259" key="13">
    <source>
        <dbReference type="Pfam" id="PF00520"/>
    </source>
</evidence>
<evidence type="ECO:0000256" key="2">
    <source>
        <dbReference type="ARBA" id="ARBA00022448"/>
    </source>
</evidence>
<name>A0ABD3G7W3_9STRA</name>
<keyword evidence="6 12" id="KW-1133">Transmembrane helix</keyword>
<feature type="domain" description="Ion transport" evidence="13">
    <location>
        <begin position="177"/>
        <end position="538"/>
    </location>
</feature>
<evidence type="ECO:0000313" key="16">
    <source>
        <dbReference type="Proteomes" id="UP001632037"/>
    </source>
</evidence>
<feature type="transmembrane region" description="Helical" evidence="12">
    <location>
        <begin position="964"/>
        <end position="985"/>
    </location>
</feature>